<proteinExistence type="inferred from homology"/>
<dbReference type="GO" id="GO:0008270">
    <property type="term" value="F:zinc ion binding"/>
    <property type="evidence" value="ECO:0007669"/>
    <property type="project" value="UniProtKB-KW"/>
</dbReference>
<evidence type="ECO:0000256" key="4">
    <source>
        <dbReference type="SAM" id="MobiDB-lite"/>
    </source>
</evidence>
<name>A0A8X6MIE8_9ARAC</name>
<comment type="similarity">
    <text evidence="1 2">Belongs to the lunapark family.</text>
</comment>
<sequence>MGLRISKIRSLLTFTKSPDVYKKELEGINNEILEMERKNATLEYQYYMITEFIVSYSRLLYLVITLVFFFSTLPSTVVEYIFFCGPVLLFYILICGLKKSLKWYFDHEIKRNSEKLAQLQFRKKNVLSEVKEKMKFKDAKDIIEEYSCVKKLTEGHKCQNRKDVSIPELYLRRKRESSVENVVKYVLSEEKENALICKYCGRHNGLALKEEFNYISFRCCQCLKLNPAKETTGAICDKVMKLFVLVRRVVGIFYDIDGVSREVFGVDMEIMPSKFRSPPPKPPRRRHSDQLTIPPSGTYPSSRKKYNEETKLCLKETQSKSVNHAGCGSLPANWTPDFSPDNKFDNSVQFKSTSQGSAHLRNPFLNIKMPISSILDRDGNGLSNEMMDADLKNENFDWTKKKELPFLEQVVKSSMFSKLNSRNFFECFQNDHDIECSPDEMPSNSFKQKSFHREYHRRHHSDPILSYLDRSNSKNGSQKYVHKTSSFFESLPFDNQNRLCDSLGTSFELKETLNLHEEIKTLKDINNKLWQQLCSTQVCLEKMMKNSEENTGSLSISDLLTSLYCSQRAKDSAMEDRMRIVLEERDAAIQELEDMVQIIARSFKDDAVVEEELCSDKEIKDLLKEIEITYNPAKLLKQQRLLLTHLYRSKELKQDRIMHELKLSISEKNHLREKMEHLEEEIKSMRICNELWNSDNKHWENNLLNILCQVIQQRDIALSKVNNAQSEHINYRSANENSRIAEPLTDDYESYKKHEDDSISVVKRSFQSSHHDIHKCDQFPIEPSSDEIRLLKGEILVLNKALEMEIEKRENAEEKCLRLERLVNVLQRKVNGQNVGISV</sequence>
<organism evidence="6 7">
    <name type="scientific">Trichonephila inaurata madagascariensis</name>
    <dbReference type="NCBI Taxonomy" id="2747483"/>
    <lineage>
        <taxon>Eukaryota</taxon>
        <taxon>Metazoa</taxon>
        <taxon>Ecdysozoa</taxon>
        <taxon>Arthropoda</taxon>
        <taxon>Chelicerata</taxon>
        <taxon>Arachnida</taxon>
        <taxon>Araneae</taxon>
        <taxon>Araneomorphae</taxon>
        <taxon>Entelegynae</taxon>
        <taxon>Araneoidea</taxon>
        <taxon>Nephilidae</taxon>
        <taxon>Trichonephila</taxon>
        <taxon>Trichonephila inaurata</taxon>
    </lineage>
</organism>
<comment type="domain">
    <text evidence="2">The C4-type zinc finger motif is necessary both for its ER three-way tubular junction localization and formation.</text>
</comment>
<feature type="compositionally biased region" description="Polar residues" evidence="4">
    <location>
        <begin position="290"/>
        <end position="301"/>
    </location>
</feature>
<dbReference type="GO" id="GO:0098826">
    <property type="term" value="C:endoplasmic reticulum tubular network membrane"/>
    <property type="evidence" value="ECO:0007669"/>
    <property type="project" value="UniProtKB-UniRule"/>
</dbReference>
<gene>
    <name evidence="6" type="ORF">TNIN_284871</name>
</gene>
<keyword evidence="2" id="KW-0862">Zinc</keyword>
<comment type="caution">
    <text evidence="2">Lacks conserved residue(s) required for the propagation of feature annotation.</text>
</comment>
<dbReference type="GO" id="GO:0071788">
    <property type="term" value="P:endoplasmic reticulum tubular network maintenance"/>
    <property type="evidence" value="ECO:0007669"/>
    <property type="project" value="UniProtKB-UniRule"/>
</dbReference>
<evidence type="ECO:0000259" key="5">
    <source>
        <dbReference type="Pfam" id="PF10058"/>
    </source>
</evidence>
<keyword evidence="2" id="KW-0256">Endoplasmic reticulum</keyword>
<keyword evidence="2" id="KW-0479">Metal-binding</keyword>
<evidence type="ECO:0000256" key="2">
    <source>
        <dbReference type="RuleBase" id="RU367073"/>
    </source>
</evidence>
<feature type="coiled-coil region" evidence="3">
    <location>
        <begin position="795"/>
        <end position="829"/>
    </location>
</feature>
<evidence type="ECO:0000256" key="1">
    <source>
        <dbReference type="ARBA" id="ARBA00009940"/>
    </source>
</evidence>
<dbReference type="OrthoDB" id="6426880at2759"/>
<evidence type="ECO:0000313" key="6">
    <source>
        <dbReference type="EMBL" id="GFS54959.1"/>
    </source>
</evidence>
<keyword evidence="2" id="KW-0472">Membrane</keyword>
<dbReference type="PANTHER" id="PTHR22166">
    <property type="entry name" value="ENDOPLASMIC RETICULUM JUNCTION FORMATION PROTEIN LUNAPARK"/>
    <property type="match status" value="1"/>
</dbReference>
<reference evidence="6" key="1">
    <citation type="submission" date="2020-08" db="EMBL/GenBank/DDBJ databases">
        <title>Multicomponent nature underlies the extraordinary mechanical properties of spider dragline silk.</title>
        <authorList>
            <person name="Kono N."/>
            <person name="Nakamura H."/>
            <person name="Mori M."/>
            <person name="Yoshida Y."/>
            <person name="Ohtoshi R."/>
            <person name="Malay A.D."/>
            <person name="Moran D.A.P."/>
            <person name="Tomita M."/>
            <person name="Numata K."/>
            <person name="Arakawa K."/>
        </authorList>
    </citation>
    <scope>NUCLEOTIDE SEQUENCE</scope>
</reference>
<dbReference type="Proteomes" id="UP000886998">
    <property type="component" value="Unassembled WGS sequence"/>
</dbReference>
<dbReference type="InterPro" id="IPR019273">
    <property type="entry name" value="Lunapark_Znf"/>
</dbReference>
<accession>A0A8X6MIE8</accession>
<feature type="region of interest" description="Disordered" evidence="4">
    <location>
        <begin position="272"/>
        <end position="305"/>
    </location>
</feature>
<feature type="domain" description="Lunapark zinc ribbon" evidence="5">
    <location>
        <begin position="189"/>
        <end position="226"/>
    </location>
</feature>
<keyword evidence="2" id="KW-1133">Transmembrane helix</keyword>
<comment type="subcellular location">
    <subcellularLocation>
        <location evidence="2">Endoplasmic reticulum membrane</location>
        <topology evidence="2">Multi-pass membrane protein</topology>
    </subcellularLocation>
</comment>
<evidence type="ECO:0000313" key="7">
    <source>
        <dbReference type="Proteomes" id="UP000886998"/>
    </source>
</evidence>
<keyword evidence="3" id="KW-0175">Coiled coil</keyword>
<keyword evidence="7" id="KW-1185">Reference proteome</keyword>
<keyword evidence="2" id="KW-0863">Zinc-finger</keyword>
<dbReference type="Pfam" id="PF10058">
    <property type="entry name" value="Zn_ribbon_10"/>
    <property type="match status" value="1"/>
</dbReference>
<protein>
    <recommendedName>
        <fullName evidence="2">Endoplasmic reticulum junction formation protein lunapark</fullName>
    </recommendedName>
</protein>
<dbReference type="InterPro" id="IPR040115">
    <property type="entry name" value="Lnp"/>
</dbReference>
<dbReference type="PANTHER" id="PTHR22166:SF12">
    <property type="entry name" value="ENDOPLASMIC RETICULUM JUNCTION FORMATION PROTEIN LUNAPARK"/>
    <property type="match status" value="1"/>
</dbReference>
<comment type="function">
    <text evidence="2">Plays a role in determining ER morphology.</text>
</comment>
<feature type="transmembrane region" description="Helical" evidence="2">
    <location>
        <begin position="46"/>
        <end position="71"/>
    </location>
</feature>
<dbReference type="EMBL" id="BMAV01026973">
    <property type="protein sequence ID" value="GFS54959.1"/>
    <property type="molecule type" value="Genomic_DNA"/>
</dbReference>
<keyword evidence="2" id="KW-0812">Transmembrane</keyword>
<evidence type="ECO:0000256" key="3">
    <source>
        <dbReference type="SAM" id="Coils"/>
    </source>
</evidence>
<dbReference type="AlphaFoldDB" id="A0A8X6MIE8"/>
<feature type="coiled-coil region" evidence="3">
    <location>
        <begin position="661"/>
        <end position="688"/>
    </location>
</feature>
<comment type="caution">
    <text evidence="6">The sequence shown here is derived from an EMBL/GenBank/DDBJ whole genome shotgun (WGS) entry which is preliminary data.</text>
</comment>
<dbReference type="GO" id="GO:1903373">
    <property type="term" value="P:positive regulation of endoplasmic reticulum tubular network organization"/>
    <property type="evidence" value="ECO:0007669"/>
    <property type="project" value="UniProtKB-UniRule"/>
</dbReference>